<evidence type="ECO:0000256" key="1">
    <source>
        <dbReference type="SAM" id="MobiDB-lite"/>
    </source>
</evidence>
<comment type="caution">
    <text evidence="2">The sequence shown here is derived from an EMBL/GenBank/DDBJ whole genome shotgun (WGS) entry which is preliminary data.</text>
</comment>
<feature type="region of interest" description="Disordered" evidence="1">
    <location>
        <begin position="1"/>
        <end position="28"/>
    </location>
</feature>
<accession>A0ABR2EP88</accession>
<name>A0ABR2EP88_9ROSI</name>
<proteinExistence type="predicted"/>
<organism evidence="2 3">
    <name type="scientific">Hibiscus sabdariffa</name>
    <name type="common">roselle</name>
    <dbReference type="NCBI Taxonomy" id="183260"/>
    <lineage>
        <taxon>Eukaryota</taxon>
        <taxon>Viridiplantae</taxon>
        <taxon>Streptophyta</taxon>
        <taxon>Embryophyta</taxon>
        <taxon>Tracheophyta</taxon>
        <taxon>Spermatophyta</taxon>
        <taxon>Magnoliopsida</taxon>
        <taxon>eudicotyledons</taxon>
        <taxon>Gunneridae</taxon>
        <taxon>Pentapetalae</taxon>
        <taxon>rosids</taxon>
        <taxon>malvids</taxon>
        <taxon>Malvales</taxon>
        <taxon>Malvaceae</taxon>
        <taxon>Malvoideae</taxon>
        <taxon>Hibiscus</taxon>
    </lineage>
</organism>
<dbReference type="Proteomes" id="UP001472677">
    <property type="component" value="Unassembled WGS sequence"/>
</dbReference>
<keyword evidence="3" id="KW-1185">Reference proteome</keyword>
<evidence type="ECO:0000313" key="3">
    <source>
        <dbReference type="Proteomes" id="UP001472677"/>
    </source>
</evidence>
<evidence type="ECO:0000313" key="2">
    <source>
        <dbReference type="EMBL" id="KAK8563691.1"/>
    </source>
</evidence>
<gene>
    <name evidence="2" type="ORF">V6N12_035832</name>
</gene>
<feature type="compositionally biased region" description="Polar residues" evidence="1">
    <location>
        <begin position="10"/>
        <end position="25"/>
    </location>
</feature>
<protein>
    <submittedName>
        <fullName evidence="2">Uncharacterized protein</fullName>
    </submittedName>
</protein>
<dbReference type="EMBL" id="JBBPBM010000011">
    <property type="protein sequence ID" value="KAK8563691.1"/>
    <property type="molecule type" value="Genomic_DNA"/>
</dbReference>
<reference evidence="2 3" key="1">
    <citation type="journal article" date="2024" name="G3 (Bethesda)">
        <title>Genome assembly of Hibiscus sabdariffa L. provides insights into metabolisms of medicinal natural products.</title>
        <authorList>
            <person name="Kim T."/>
        </authorList>
    </citation>
    <scope>NUCLEOTIDE SEQUENCE [LARGE SCALE GENOMIC DNA]</scope>
    <source>
        <strain evidence="2">TK-2024</strain>
        <tissue evidence="2">Old leaves</tissue>
    </source>
</reference>
<sequence>MVVDTRRRQTTPTVKSKTVNGTSRDGANGSRFVTLSELMIGDSLNGEPTIIHHMPTLGALLVRTMIGFICLNVLQQFKHVCFSVRSRTLASNPDKHLKVSSSGNAGKVMVLMVSR</sequence>